<evidence type="ECO:0000313" key="2">
    <source>
        <dbReference type="Proteomes" id="UP001054837"/>
    </source>
</evidence>
<keyword evidence="2" id="KW-1185">Reference proteome</keyword>
<name>A0AAV4SP12_9ARAC</name>
<organism evidence="1 2">
    <name type="scientific">Caerostris darwini</name>
    <dbReference type="NCBI Taxonomy" id="1538125"/>
    <lineage>
        <taxon>Eukaryota</taxon>
        <taxon>Metazoa</taxon>
        <taxon>Ecdysozoa</taxon>
        <taxon>Arthropoda</taxon>
        <taxon>Chelicerata</taxon>
        <taxon>Arachnida</taxon>
        <taxon>Araneae</taxon>
        <taxon>Araneomorphae</taxon>
        <taxon>Entelegynae</taxon>
        <taxon>Araneoidea</taxon>
        <taxon>Araneidae</taxon>
        <taxon>Caerostris</taxon>
    </lineage>
</organism>
<dbReference type="EMBL" id="BPLQ01008122">
    <property type="protein sequence ID" value="GIY34996.1"/>
    <property type="molecule type" value="Genomic_DNA"/>
</dbReference>
<proteinExistence type="predicted"/>
<sequence length="117" mass="13760">MKLSVCFDYEKHSAKQTKCLNPSDTIILFRKKLTFLTASKRSRKKNSSKQWPAAHLKQNYMFPFPHTFSSTFSKIAKSHLKMNWKVEAELFKNSLQKFAVERKKIDDFSCSFSSREL</sequence>
<comment type="caution">
    <text evidence="1">The sequence shown here is derived from an EMBL/GenBank/DDBJ whole genome shotgun (WGS) entry which is preliminary data.</text>
</comment>
<accession>A0AAV4SP12</accession>
<protein>
    <submittedName>
        <fullName evidence="1">Uncharacterized protein</fullName>
    </submittedName>
</protein>
<dbReference type="AlphaFoldDB" id="A0AAV4SP12"/>
<dbReference type="Proteomes" id="UP001054837">
    <property type="component" value="Unassembled WGS sequence"/>
</dbReference>
<gene>
    <name evidence="1" type="ORF">CDAR_216231</name>
</gene>
<evidence type="ECO:0000313" key="1">
    <source>
        <dbReference type="EMBL" id="GIY34996.1"/>
    </source>
</evidence>
<reference evidence="1 2" key="1">
    <citation type="submission" date="2021-06" db="EMBL/GenBank/DDBJ databases">
        <title>Caerostris darwini draft genome.</title>
        <authorList>
            <person name="Kono N."/>
            <person name="Arakawa K."/>
        </authorList>
    </citation>
    <scope>NUCLEOTIDE SEQUENCE [LARGE SCALE GENOMIC DNA]</scope>
</reference>